<keyword evidence="5" id="KW-1185">Reference proteome</keyword>
<comment type="caution">
    <text evidence="4">The sequence shown here is derived from an EMBL/GenBank/DDBJ whole genome shotgun (WGS) entry which is preliminary data.</text>
</comment>
<keyword evidence="2" id="KW-0597">Phosphoprotein</keyword>
<evidence type="ECO:0000313" key="4">
    <source>
        <dbReference type="EMBL" id="MDG5976959.1"/>
    </source>
</evidence>
<dbReference type="GO" id="GO:0031177">
    <property type="term" value="F:phosphopantetheine binding"/>
    <property type="evidence" value="ECO:0007669"/>
    <property type="project" value="InterPro"/>
</dbReference>
<dbReference type="Gene3D" id="1.10.1200.10">
    <property type="entry name" value="ACP-like"/>
    <property type="match status" value="1"/>
</dbReference>
<keyword evidence="1" id="KW-0596">Phosphopantetheine</keyword>
<dbReference type="InterPro" id="IPR036736">
    <property type="entry name" value="ACP-like_sf"/>
</dbReference>
<name>A0A9X4NVH3_9BURK</name>
<reference evidence="4" key="1">
    <citation type="submission" date="2013-01" db="EMBL/GenBank/DDBJ databases">
        <title>Genome draft of Hydrogenophaga taeniospiralis 2K1.</title>
        <authorList>
            <person name="Gomila M."/>
            <person name="Lalucat J."/>
        </authorList>
    </citation>
    <scope>NUCLEOTIDE SEQUENCE</scope>
    <source>
        <strain evidence="4">CCUG 15921</strain>
    </source>
</reference>
<proteinExistence type="predicted"/>
<sequence length="81" mass="8652">MDSTELIQKFLQDRLGTAPESIVPGARLADLGLDSLMLAELMFEAEDRFAISIPSDLQLPNTVGDMTALIDTLLASKASAS</sequence>
<dbReference type="Proteomes" id="UP001152876">
    <property type="component" value="Unassembled WGS sequence"/>
</dbReference>
<dbReference type="SUPFAM" id="SSF47336">
    <property type="entry name" value="ACP-like"/>
    <property type="match status" value="1"/>
</dbReference>
<protein>
    <submittedName>
        <fullName evidence="4">Phosphopantetheine-binding protein</fullName>
    </submittedName>
</protein>
<dbReference type="RefSeq" id="WP_068174251.1">
    <property type="nucleotide sequence ID" value="NZ_AOGK01000015.1"/>
</dbReference>
<gene>
    <name evidence="4" type="ORF">H010_16984</name>
</gene>
<feature type="domain" description="Carrier" evidence="3">
    <location>
        <begin position="1"/>
        <end position="77"/>
    </location>
</feature>
<dbReference type="EMBL" id="AOGK01000015">
    <property type="protein sequence ID" value="MDG5976959.1"/>
    <property type="molecule type" value="Genomic_DNA"/>
</dbReference>
<dbReference type="SMART" id="SM00823">
    <property type="entry name" value="PKS_PP"/>
    <property type="match status" value="1"/>
</dbReference>
<dbReference type="InterPro" id="IPR009081">
    <property type="entry name" value="PP-bd_ACP"/>
</dbReference>
<evidence type="ECO:0000256" key="1">
    <source>
        <dbReference type="ARBA" id="ARBA00022450"/>
    </source>
</evidence>
<dbReference type="Pfam" id="PF00550">
    <property type="entry name" value="PP-binding"/>
    <property type="match status" value="1"/>
</dbReference>
<evidence type="ECO:0000259" key="3">
    <source>
        <dbReference type="PROSITE" id="PS50075"/>
    </source>
</evidence>
<dbReference type="AlphaFoldDB" id="A0A9X4NVH3"/>
<organism evidence="4 5">
    <name type="scientific">Hydrogenophaga taeniospiralis CCUG 15921</name>
    <dbReference type="NCBI Taxonomy" id="1281780"/>
    <lineage>
        <taxon>Bacteria</taxon>
        <taxon>Pseudomonadati</taxon>
        <taxon>Pseudomonadota</taxon>
        <taxon>Betaproteobacteria</taxon>
        <taxon>Burkholderiales</taxon>
        <taxon>Comamonadaceae</taxon>
        <taxon>Hydrogenophaga</taxon>
    </lineage>
</organism>
<accession>A0A9X4NVH3</accession>
<dbReference type="OrthoDB" id="7063706at2"/>
<dbReference type="InterPro" id="IPR020806">
    <property type="entry name" value="PKS_PP-bd"/>
</dbReference>
<evidence type="ECO:0000313" key="5">
    <source>
        <dbReference type="Proteomes" id="UP001152876"/>
    </source>
</evidence>
<evidence type="ECO:0000256" key="2">
    <source>
        <dbReference type="ARBA" id="ARBA00022553"/>
    </source>
</evidence>
<dbReference type="PROSITE" id="PS50075">
    <property type="entry name" value="CARRIER"/>
    <property type="match status" value="1"/>
</dbReference>